<dbReference type="PANTHER" id="PTHR20938:SF0">
    <property type="entry name" value="INTEGRATOR COMPLEX SUBUNIT 4"/>
    <property type="match status" value="1"/>
</dbReference>
<evidence type="ECO:0000313" key="1">
    <source>
        <dbReference type="EMBL" id="RUS30541.1"/>
    </source>
</evidence>
<dbReference type="Gene3D" id="1.25.10.10">
    <property type="entry name" value="Leucine-rich Repeat Variant"/>
    <property type="match status" value="2"/>
</dbReference>
<dbReference type="Proteomes" id="UP000274822">
    <property type="component" value="Unassembled WGS sequence"/>
</dbReference>
<protein>
    <submittedName>
        <fullName evidence="1">Armadillo-type protein</fullName>
    </submittedName>
</protein>
<dbReference type="InterPro" id="IPR011989">
    <property type="entry name" value="ARM-like"/>
</dbReference>
<comment type="caution">
    <text evidence="1">The sequence shown here is derived from an EMBL/GenBank/DDBJ whole genome shotgun (WGS) entry which is preliminary data.</text>
</comment>
<reference evidence="1 2" key="1">
    <citation type="journal article" date="2018" name="New Phytol.">
        <title>Phylogenomics of Endogonaceae and evolution of mycorrhizas within Mucoromycota.</title>
        <authorList>
            <person name="Chang Y."/>
            <person name="Desiro A."/>
            <person name="Na H."/>
            <person name="Sandor L."/>
            <person name="Lipzen A."/>
            <person name="Clum A."/>
            <person name="Barry K."/>
            <person name="Grigoriev I.V."/>
            <person name="Martin F.M."/>
            <person name="Stajich J.E."/>
            <person name="Smith M.E."/>
            <person name="Bonito G."/>
            <person name="Spatafora J.W."/>
        </authorList>
    </citation>
    <scope>NUCLEOTIDE SEQUENCE [LARGE SCALE GENOMIC DNA]</scope>
    <source>
        <strain evidence="1 2">AD002</strain>
    </source>
</reference>
<dbReference type="SUPFAM" id="SSF48371">
    <property type="entry name" value="ARM repeat"/>
    <property type="match status" value="1"/>
</dbReference>
<evidence type="ECO:0000313" key="2">
    <source>
        <dbReference type="Proteomes" id="UP000274822"/>
    </source>
</evidence>
<dbReference type="PANTHER" id="PTHR20938">
    <property type="entry name" value="INTEGRATOR COMPLEX SUBUNIT 4"/>
    <property type="match status" value="1"/>
</dbReference>
<organism evidence="1 2">
    <name type="scientific">Jimgerdemannia flammicorona</name>
    <dbReference type="NCBI Taxonomy" id="994334"/>
    <lineage>
        <taxon>Eukaryota</taxon>
        <taxon>Fungi</taxon>
        <taxon>Fungi incertae sedis</taxon>
        <taxon>Mucoromycota</taxon>
        <taxon>Mucoromycotina</taxon>
        <taxon>Endogonomycetes</taxon>
        <taxon>Endogonales</taxon>
        <taxon>Endogonaceae</taxon>
        <taxon>Jimgerdemannia</taxon>
    </lineage>
</organism>
<proteinExistence type="predicted"/>
<dbReference type="EMBL" id="RBNJ01003776">
    <property type="protein sequence ID" value="RUS30541.1"/>
    <property type="molecule type" value="Genomic_DNA"/>
</dbReference>
<keyword evidence="2" id="KW-1185">Reference proteome</keyword>
<name>A0A433QL89_9FUNG</name>
<sequence>MKQKSHNTCPGCWCVYHSIGSWYLSDDRAKFWAITCSDCSQEYVADFVFTYRERMKRSYSHIRQDSLTEYNGAGAPGPSRIVQSSRTVVQEPSILLLQGYDLQIEETIGTQVDINGLNLDELHSVHSTRRVQALLRIARSLPDIRSDNRMNVLAALRSRLYTEDDNDAKAMVIMLLGRMARDPGVDARIVIEDLMTQVKRIHVSASPSTMNTLKSLCVQVLSELSDQHHRIRAACIRLLASLSLIINWPEGRGASQRPPSETDPPASHSALIPTLTTVGALTETEIQTVISNYVMDADARVRKTALQALMQMHLRGCPLDLSLYPLGVAALKDDYEDVRVGGLNLIWVLSCLYPEHMMKLEHDGLDEYMRLLDDAFVKICDLVNDSSVNVRTKACTIMASYQHVDANVLSQTFSKQIMSHLRRKIPVNKGIAGKGKGATAQVCIYGSCHALSGALYSHILTRLLMLPSNHKSKFLPTPEGDFDVEADEFRLLDSGACGAFVHGLEDEYQDVRNASIDSICELCMYNDQFTTKAIDFLVVPHLCVTAPLSDMFNDEIDHVRVNAINSLRKIGSRTTLIFDADQLEIALGALEDADRNARESTHELLRHVSRLDFLVVRLATKDSMDTLIEALLANMQRYHEDKLSIYRCFRDVGRRHHDYIGLLKYMFWLYEY</sequence>
<dbReference type="InterPro" id="IPR016024">
    <property type="entry name" value="ARM-type_fold"/>
</dbReference>
<gene>
    <name evidence="1" type="ORF">BC938DRAFT_479262</name>
</gene>
<accession>A0A433QL89</accession>
<dbReference type="AlphaFoldDB" id="A0A433QL89"/>